<proteinExistence type="predicted"/>
<evidence type="ECO:0000259" key="1">
    <source>
        <dbReference type="PROSITE" id="PS50097"/>
    </source>
</evidence>
<dbReference type="PANTHER" id="PTHR47843">
    <property type="entry name" value="BTB DOMAIN-CONTAINING PROTEIN-RELATED"/>
    <property type="match status" value="1"/>
</dbReference>
<dbReference type="PROSITE" id="PS50097">
    <property type="entry name" value="BTB"/>
    <property type="match status" value="1"/>
</dbReference>
<dbReference type="AlphaFoldDB" id="A0A9N9UNA3"/>
<organism evidence="2 3">
    <name type="scientific">Clonostachys byssicola</name>
    <dbReference type="NCBI Taxonomy" id="160290"/>
    <lineage>
        <taxon>Eukaryota</taxon>
        <taxon>Fungi</taxon>
        <taxon>Dikarya</taxon>
        <taxon>Ascomycota</taxon>
        <taxon>Pezizomycotina</taxon>
        <taxon>Sordariomycetes</taxon>
        <taxon>Hypocreomycetidae</taxon>
        <taxon>Hypocreales</taxon>
        <taxon>Bionectriaceae</taxon>
        <taxon>Clonostachys</taxon>
    </lineage>
</organism>
<dbReference type="InterPro" id="IPR011333">
    <property type="entry name" value="SKP1/BTB/POZ_sf"/>
</dbReference>
<dbReference type="SMART" id="SM00225">
    <property type="entry name" value="BTB"/>
    <property type="match status" value="1"/>
</dbReference>
<dbReference type="CDD" id="cd18186">
    <property type="entry name" value="BTB_POZ_ZBTB_KLHL-like"/>
    <property type="match status" value="1"/>
</dbReference>
<name>A0A9N9UNA3_9HYPO</name>
<keyword evidence="3" id="KW-1185">Reference proteome</keyword>
<dbReference type="Pfam" id="PF00651">
    <property type="entry name" value="BTB"/>
    <property type="match status" value="1"/>
</dbReference>
<comment type="caution">
    <text evidence="2">The sequence shown here is derived from an EMBL/GenBank/DDBJ whole genome shotgun (WGS) entry which is preliminary data.</text>
</comment>
<sequence>MAFNFGATTPNTSAPVGYPKTTTNEQVKELVISLERLFTTEAYSDLTILCGGSQYKVHKALVCPRSSFFEAACRSNFKEAETGEISLPDDDPVAVEMMIRYFYFLDYTPPETKPASHPTPTYFNIEGHGQGAIFGRATYSSATKNFIVDKNFIGDKDKPKAETTAFFTTNMAPSHLVLHAQVYALAEKYDVSGLKALAATKFKCEVDIHWNSEDFMLALKEVYNSTVDHDRMLRDIVVQAVSLHLQLLESKPFQDAIKGLDFSYDLLIKLKMGGRI</sequence>
<evidence type="ECO:0000313" key="2">
    <source>
        <dbReference type="EMBL" id="CAG9996907.1"/>
    </source>
</evidence>
<dbReference type="Proteomes" id="UP000754883">
    <property type="component" value="Unassembled WGS sequence"/>
</dbReference>
<dbReference type="Gene3D" id="3.30.710.10">
    <property type="entry name" value="Potassium Channel Kv1.1, Chain A"/>
    <property type="match status" value="1"/>
</dbReference>
<feature type="domain" description="BTB" evidence="1">
    <location>
        <begin position="44"/>
        <end position="111"/>
    </location>
</feature>
<evidence type="ECO:0000313" key="3">
    <source>
        <dbReference type="Proteomes" id="UP000754883"/>
    </source>
</evidence>
<dbReference type="OrthoDB" id="6359816at2759"/>
<dbReference type="EMBL" id="CABFNO020001541">
    <property type="protein sequence ID" value="CAG9996907.1"/>
    <property type="molecule type" value="Genomic_DNA"/>
</dbReference>
<reference evidence="3" key="1">
    <citation type="submission" date="2019-06" db="EMBL/GenBank/DDBJ databases">
        <authorList>
            <person name="Broberg M."/>
        </authorList>
    </citation>
    <scope>NUCLEOTIDE SEQUENCE [LARGE SCALE GENOMIC DNA]</scope>
</reference>
<protein>
    <recommendedName>
        <fullName evidence="1">BTB domain-containing protein</fullName>
    </recommendedName>
</protein>
<accession>A0A9N9UNA3</accession>
<dbReference type="InterPro" id="IPR000210">
    <property type="entry name" value="BTB/POZ_dom"/>
</dbReference>
<gene>
    <name evidence="2" type="ORF">CBYS24578_00015974</name>
</gene>
<dbReference type="SUPFAM" id="SSF54695">
    <property type="entry name" value="POZ domain"/>
    <property type="match status" value="1"/>
</dbReference>
<reference evidence="2 3" key="2">
    <citation type="submission" date="2021-10" db="EMBL/GenBank/DDBJ databases">
        <authorList>
            <person name="Piombo E."/>
        </authorList>
    </citation>
    <scope>NUCLEOTIDE SEQUENCE [LARGE SCALE GENOMIC DNA]</scope>
</reference>
<dbReference type="PANTHER" id="PTHR47843:SF5">
    <property type="entry name" value="BTB_POZ DOMAIN PROTEIN"/>
    <property type="match status" value="1"/>
</dbReference>